<dbReference type="HOGENOM" id="CLU_2034191_0_0_3"/>
<feature type="transmembrane region" description="Helical" evidence="1">
    <location>
        <begin position="20"/>
        <end position="43"/>
    </location>
</feature>
<keyword evidence="3" id="KW-1185">Reference proteome</keyword>
<proteinExistence type="predicted"/>
<gene>
    <name evidence="2" type="ordered locus">PCC8801_1082</name>
</gene>
<dbReference type="Proteomes" id="UP000008204">
    <property type="component" value="Chromosome"/>
</dbReference>
<dbReference type="STRING" id="41431.PCC8801_1082"/>
<reference evidence="3" key="1">
    <citation type="journal article" date="2011" name="MBio">
        <title>Novel metabolic attributes of the genus Cyanothece, comprising a group of unicellular nitrogen-fixing Cyanobacteria.</title>
        <authorList>
            <person name="Bandyopadhyay A."/>
            <person name="Elvitigala T."/>
            <person name="Welsh E."/>
            <person name="Stockel J."/>
            <person name="Liberton M."/>
            <person name="Min H."/>
            <person name="Sherman L.A."/>
            <person name="Pakrasi H.B."/>
        </authorList>
    </citation>
    <scope>NUCLEOTIDE SEQUENCE [LARGE SCALE GENOMIC DNA]</scope>
    <source>
        <strain evidence="3">PCC 8801</strain>
    </source>
</reference>
<accession>B7K115</accession>
<name>B7K115_RIPO1</name>
<dbReference type="RefSeq" id="WP_012594431.1">
    <property type="nucleotide sequence ID" value="NC_011726.1"/>
</dbReference>
<dbReference type="AlphaFoldDB" id="B7K115"/>
<keyword evidence="1" id="KW-0812">Transmembrane</keyword>
<feature type="transmembrane region" description="Helical" evidence="1">
    <location>
        <begin position="91"/>
        <end position="111"/>
    </location>
</feature>
<feature type="transmembrane region" description="Helical" evidence="1">
    <location>
        <begin position="55"/>
        <end position="79"/>
    </location>
</feature>
<sequence>MGTIALLFKAGTLTSTEIDQIIIIHNQIAAIIGMAAFLIVLAVKIKQKVEIDPNLLGSLIQSFVASGGIVKAIFLFLFGFHPEIFPKLSDLVVSLGVTSSCLVFLAICTLIKAFSQPKSSP</sequence>
<keyword evidence="1" id="KW-1133">Transmembrane helix</keyword>
<organism evidence="2 3">
    <name type="scientific">Rippkaea orientalis (strain PCC 8801 / RF-1)</name>
    <name type="common">Cyanothece sp. (strain PCC 8801)</name>
    <dbReference type="NCBI Taxonomy" id="41431"/>
    <lineage>
        <taxon>Bacteria</taxon>
        <taxon>Bacillati</taxon>
        <taxon>Cyanobacteriota</taxon>
        <taxon>Cyanophyceae</taxon>
        <taxon>Oscillatoriophycideae</taxon>
        <taxon>Chroococcales</taxon>
        <taxon>Aphanothecaceae</taxon>
        <taxon>Rippkaea</taxon>
        <taxon>Rippkaea orientalis</taxon>
    </lineage>
</organism>
<protein>
    <submittedName>
        <fullName evidence="2">Uncharacterized protein</fullName>
    </submittedName>
</protein>
<evidence type="ECO:0000256" key="1">
    <source>
        <dbReference type="SAM" id="Phobius"/>
    </source>
</evidence>
<evidence type="ECO:0000313" key="2">
    <source>
        <dbReference type="EMBL" id="ACK65156.1"/>
    </source>
</evidence>
<keyword evidence="1" id="KW-0472">Membrane</keyword>
<dbReference type="EMBL" id="CP001287">
    <property type="protein sequence ID" value="ACK65156.1"/>
    <property type="molecule type" value="Genomic_DNA"/>
</dbReference>
<evidence type="ECO:0000313" key="3">
    <source>
        <dbReference type="Proteomes" id="UP000008204"/>
    </source>
</evidence>
<dbReference type="KEGG" id="cyp:PCC8801_1082"/>